<gene>
    <name evidence="3" type="ORF">CLV85_2061</name>
</gene>
<dbReference type="Pfam" id="PF13400">
    <property type="entry name" value="Tad"/>
    <property type="match status" value="1"/>
</dbReference>
<dbReference type="Proteomes" id="UP000231742">
    <property type="component" value="Unassembled WGS sequence"/>
</dbReference>
<accession>A0A2M9D2R5</accession>
<keyword evidence="1" id="KW-0812">Transmembrane</keyword>
<proteinExistence type="predicted"/>
<evidence type="ECO:0000313" key="3">
    <source>
        <dbReference type="EMBL" id="PJJ78487.1"/>
    </source>
</evidence>
<evidence type="ECO:0000313" key="4">
    <source>
        <dbReference type="Proteomes" id="UP000231742"/>
    </source>
</evidence>
<keyword evidence="1" id="KW-0472">Membrane</keyword>
<dbReference type="NCBIfam" id="TIGR03816">
    <property type="entry name" value="tadE_like_DECH"/>
    <property type="match status" value="1"/>
</dbReference>
<keyword evidence="1" id="KW-1133">Transmembrane helix</keyword>
<dbReference type="AlphaFoldDB" id="A0A2M9D2R5"/>
<evidence type="ECO:0000259" key="2">
    <source>
        <dbReference type="Pfam" id="PF13400"/>
    </source>
</evidence>
<feature type="transmembrane region" description="Helical" evidence="1">
    <location>
        <begin position="34"/>
        <end position="55"/>
    </location>
</feature>
<organism evidence="3 4">
    <name type="scientific">Salinibacterium amurskyense</name>
    <dbReference type="NCBI Taxonomy" id="205941"/>
    <lineage>
        <taxon>Bacteria</taxon>
        <taxon>Bacillati</taxon>
        <taxon>Actinomycetota</taxon>
        <taxon>Actinomycetes</taxon>
        <taxon>Micrococcales</taxon>
        <taxon>Microbacteriaceae</taxon>
        <taxon>Salinibacterium</taxon>
    </lineage>
</organism>
<name>A0A2M9D2R5_9MICO</name>
<reference evidence="3 4" key="1">
    <citation type="submission" date="2017-11" db="EMBL/GenBank/DDBJ databases">
        <title>Genomic Encyclopedia of Archaeal and Bacterial Type Strains, Phase II (KMG-II): From Individual Species to Whole Genera.</title>
        <authorList>
            <person name="Goeker M."/>
        </authorList>
    </citation>
    <scope>NUCLEOTIDE SEQUENCE [LARGE SCALE GENOMIC DNA]</scope>
    <source>
        <strain evidence="3 4">DSM 16400</strain>
    </source>
</reference>
<feature type="domain" description="Putative Flp pilus-assembly TadG-like N-terminal" evidence="2">
    <location>
        <begin position="28"/>
        <end position="74"/>
    </location>
</feature>
<dbReference type="InterPro" id="IPR021202">
    <property type="entry name" value="Rv3654c-like"/>
</dbReference>
<protein>
    <submittedName>
        <fullName evidence="3">Secretion/DNA translocation related TadE-like protein</fullName>
    </submittedName>
</protein>
<sequence length="136" mass="13950">MMTMLTMRIQGAPLLGSALRRRLSDERGAGTILMVGLIATVVAITTVVIPLYWALSVRHALAAATDAAALAAADTASGLVAGYPCDNAELLARVNDAHIKECTVDGRIVTVTASRRILGILVTTSATAGPPPTGAN</sequence>
<comment type="caution">
    <text evidence="3">The sequence shown here is derived from an EMBL/GenBank/DDBJ whole genome shotgun (WGS) entry which is preliminary data.</text>
</comment>
<keyword evidence="4" id="KW-1185">Reference proteome</keyword>
<dbReference type="EMBL" id="PGFH01000002">
    <property type="protein sequence ID" value="PJJ78487.1"/>
    <property type="molecule type" value="Genomic_DNA"/>
</dbReference>
<dbReference type="InterPro" id="IPR028087">
    <property type="entry name" value="Tad_N"/>
</dbReference>
<evidence type="ECO:0000256" key="1">
    <source>
        <dbReference type="SAM" id="Phobius"/>
    </source>
</evidence>